<organism evidence="3 4">
    <name type="scientific">Lineolata rhizophorae</name>
    <dbReference type="NCBI Taxonomy" id="578093"/>
    <lineage>
        <taxon>Eukaryota</taxon>
        <taxon>Fungi</taxon>
        <taxon>Dikarya</taxon>
        <taxon>Ascomycota</taxon>
        <taxon>Pezizomycotina</taxon>
        <taxon>Dothideomycetes</taxon>
        <taxon>Dothideomycetes incertae sedis</taxon>
        <taxon>Lineolatales</taxon>
        <taxon>Lineolataceae</taxon>
        <taxon>Lineolata</taxon>
    </lineage>
</organism>
<evidence type="ECO:0000313" key="4">
    <source>
        <dbReference type="Proteomes" id="UP000799766"/>
    </source>
</evidence>
<keyword evidence="2" id="KW-0732">Signal</keyword>
<dbReference type="EMBL" id="MU001672">
    <property type="protein sequence ID" value="KAF2461145.1"/>
    <property type="molecule type" value="Genomic_DNA"/>
</dbReference>
<protein>
    <submittedName>
        <fullName evidence="3">Uncharacterized protein</fullName>
    </submittedName>
</protein>
<evidence type="ECO:0000256" key="1">
    <source>
        <dbReference type="SAM" id="MobiDB-lite"/>
    </source>
</evidence>
<keyword evidence="4" id="KW-1185">Reference proteome</keyword>
<feature type="region of interest" description="Disordered" evidence="1">
    <location>
        <begin position="40"/>
        <end position="67"/>
    </location>
</feature>
<dbReference type="AlphaFoldDB" id="A0A6A6PB25"/>
<feature type="signal peptide" evidence="2">
    <location>
        <begin position="1"/>
        <end position="21"/>
    </location>
</feature>
<feature type="compositionally biased region" description="Polar residues" evidence="1">
    <location>
        <begin position="46"/>
        <end position="60"/>
    </location>
</feature>
<dbReference type="Proteomes" id="UP000799766">
    <property type="component" value="Unassembled WGS sequence"/>
</dbReference>
<proteinExistence type="predicted"/>
<feature type="chain" id="PRO_5025341269" evidence="2">
    <location>
        <begin position="22"/>
        <end position="305"/>
    </location>
</feature>
<sequence>MRIPASLPIVSTLLFAATVRANPDPAAPFEAPVMAGAANGDLSPALSPNNETSAEETGTNARRDSAPAALLQRQNDDDDDGGCSAGYGSCASIGAAGWCCSFGSTCTPDFANQVACCAMNVVCTGTIGATNVPNVPSSAVTGGGSSADVTLTLPSSTGGGFVVSGTTATAAGAPAATSTLDNPYYPFPVIATTYSNAAACSSAYSKCQDDAGNCAAALQGDVAGITVVAPNGGVTVQGVSVTVDAPAATSICSSLSAEACSGLQVEACAAFGDGGGDGGAQRLGGVGGLVQQAVIAGAGWLAWVL</sequence>
<accession>A0A6A6PB25</accession>
<name>A0A6A6PB25_9PEZI</name>
<reference evidence="3" key="1">
    <citation type="journal article" date="2020" name="Stud. Mycol.">
        <title>101 Dothideomycetes genomes: a test case for predicting lifestyles and emergence of pathogens.</title>
        <authorList>
            <person name="Haridas S."/>
            <person name="Albert R."/>
            <person name="Binder M."/>
            <person name="Bloem J."/>
            <person name="Labutti K."/>
            <person name="Salamov A."/>
            <person name="Andreopoulos B."/>
            <person name="Baker S."/>
            <person name="Barry K."/>
            <person name="Bills G."/>
            <person name="Bluhm B."/>
            <person name="Cannon C."/>
            <person name="Castanera R."/>
            <person name="Culley D."/>
            <person name="Daum C."/>
            <person name="Ezra D."/>
            <person name="Gonzalez J."/>
            <person name="Henrissat B."/>
            <person name="Kuo A."/>
            <person name="Liang C."/>
            <person name="Lipzen A."/>
            <person name="Lutzoni F."/>
            <person name="Magnuson J."/>
            <person name="Mondo S."/>
            <person name="Nolan M."/>
            <person name="Ohm R."/>
            <person name="Pangilinan J."/>
            <person name="Park H.-J."/>
            <person name="Ramirez L."/>
            <person name="Alfaro M."/>
            <person name="Sun H."/>
            <person name="Tritt A."/>
            <person name="Yoshinaga Y."/>
            <person name="Zwiers L.-H."/>
            <person name="Turgeon B."/>
            <person name="Goodwin S."/>
            <person name="Spatafora J."/>
            <person name="Crous P."/>
            <person name="Grigoriev I."/>
        </authorList>
    </citation>
    <scope>NUCLEOTIDE SEQUENCE</scope>
    <source>
        <strain evidence="3">ATCC 16933</strain>
    </source>
</reference>
<dbReference type="PANTHER" id="PTHR39599:SF1">
    <property type="entry name" value="GPI-ANCHORED PROTEIN (EUROFUNG)"/>
    <property type="match status" value="1"/>
</dbReference>
<evidence type="ECO:0000256" key="2">
    <source>
        <dbReference type="SAM" id="SignalP"/>
    </source>
</evidence>
<evidence type="ECO:0000313" key="3">
    <source>
        <dbReference type="EMBL" id="KAF2461145.1"/>
    </source>
</evidence>
<gene>
    <name evidence="3" type="ORF">BDY21DRAFT_403473</name>
</gene>
<dbReference type="PANTHER" id="PTHR39599">
    <property type="entry name" value="GPI-ANCHORED PROTEIN (EUROFUNG)-RELATED-RELATED"/>
    <property type="match status" value="1"/>
</dbReference>
<dbReference type="OrthoDB" id="5410926at2759"/>